<feature type="region of interest" description="Disordered" evidence="1">
    <location>
        <begin position="531"/>
        <end position="552"/>
    </location>
</feature>
<protein>
    <submittedName>
        <fullName evidence="2">Uncharacterized protein</fullName>
    </submittedName>
</protein>
<sequence length="591" mass="66118">LAMKRTLELAVTDGEQALVNDDHEPPAKRRMTSAPHTPLPSRHSFPTHQTPFTAGTPYPSRPLDSPTNPLGRKRTQVLAHSLPAPTSFSKHLPLRFQFVRPGVSPRMGGIYRVVQVPLSYTFIQLRCLIAFLFGGGYADEREDRHLFEFQKKIVIYAQTYRPGQIRSGYTAVKLSSARDPCRYRPEVDEDSLCDDESSKPEGGEDFAADDTDEGEGEDPGWTWELEEEYTLGHAWSRGGDLTRGIIYVRLTFSIAVGLANHLSLIQHHNETTAVHITLNTTALPRRSGHSNTPYVFQARGRVRLFPNSVLPLPRPLFSIPVGKLPAPSFRNSAWSTTSPEDAEDEDDDSNPPYDDMSSSGLFGSQDAVQVGEMSDSDNDEGDVKEEAEDPNVMLPTDKFNRAKAFAAYLRFVHQHSTRLQYPTSDDSDSDDVHENAPVSTPGLVHWGSSPISSSSFPSSSSSAGIASSPFIVSSPNHSRSLAYDPYTACLPMLSATAFTPAPPHALWQRRRLERVQKRMENSKKREWMRNVNDNEEDGEDQLCDKSKPPLQPAVQVQKRVVPMKLPPRRWVKSRLPEEEEIENTFQEEIEV</sequence>
<feature type="compositionally biased region" description="Acidic residues" evidence="1">
    <location>
        <begin position="203"/>
        <end position="218"/>
    </location>
</feature>
<evidence type="ECO:0000256" key="1">
    <source>
        <dbReference type="SAM" id="MobiDB-lite"/>
    </source>
</evidence>
<evidence type="ECO:0000313" key="3">
    <source>
        <dbReference type="Proteomes" id="UP000775547"/>
    </source>
</evidence>
<comment type="caution">
    <text evidence="2">The sequence shown here is derived from an EMBL/GenBank/DDBJ whole genome shotgun (WGS) entry which is preliminary data.</text>
</comment>
<proteinExistence type="predicted"/>
<feature type="region of interest" description="Disordered" evidence="1">
    <location>
        <begin position="14"/>
        <end position="71"/>
    </location>
</feature>
<accession>A0A9P7G8C9</accession>
<feature type="region of interest" description="Disordered" evidence="1">
    <location>
        <begin position="420"/>
        <end position="444"/>
    </location>
</feature>
<organism evidence="2 3">
    <name type="scientific">Asterophora parasitica</name>
    <dbReference type="NCBI Taxonomy" id="117018"/>
    <lineage>
        <taxon>Eukaryota</taxon>
        <taxon>Fungi</taxon>
        <taxon>Dikarya</taxon>
        <taxon>Basidiomycota</taxon>
        <taxon>Agaricomycotina</taxon>
        <taxon>Agaricomycetes</taxon>
        <taxon>Agaricomycetidae</taxon>
        <taxon>Agaricales</taxon>
        <taxon>Tricholomatineae</taxon>
        <taxon>Lyophyllaceae</taxon>
        <taxon>Asterophora</taxon>
    </lineage>
</organism>
<keyword evidence="3" id="KW-1185">Reference proteome</keyword>
<name>A0A9P7G8C9_9AGAR</name>
<gene>
    <name evidence="2" type="ORF">DXG03_002508</name>
</gene>
<feature type="compositionally biased region" description="Polar residues" evidence="1">
    <location>
        <begin position="44"/>
        <end position="53"/>
    </location>
</feature>
<feature type="compositionally biased region" description="Low complexity" evidence="1">
    <location>
        <begin position="350"/>
        <end position="359"/>
    </location>
</feature>
<feature type="compositionally biased region" description="Acidic residues" evidence="1">
    <location>
        <begin position="340"/>
        <end position="349"/>
    </location>
</feature>
<dbReference type="AlphaFoldDB" id="A0A9P7G8C9"/>
<feature type="region of interest" description="Disordered" evidence="1">
    <location>
        <begin position="183"/>
        <end position="218"/>
    </location>
</feature>
<reference evidence="2" key="2">
    <citation type="submission" date="2021-10" db="EMBL/GenBank/DDBJ databases">
        <title>Phylogenomics reveals ancestral predisposition of the termite-cultivated fungus Termitomyces towards a domesticated lifestyle.</title>
        <authorList>
            <person name="Auxier B."/>
            <person name="Grum-Grzhimaylo A."/>
            <person name="Cardenas M.E."/>
            <person name="Lodge J.D."/>
            <person name="Laessoe T."/>
            <person name="Pedersen O."/>
            <person name="Smith M.E."/>
            <person name="Kuyper T.W."/>
            <person name="Franco-Molano E.A."/>
            <person name="Baroni T.J."/>
            <person name="Aanen D.K."/>
        </authorList>
    </citation>
    <scope>NUCLEOTIDE SEQUENCE</scope>
    <source>
        <strain evidence="2">AP01</strain>
        <tissue evidence="2">Mycelium</tissue>
    </source>
</reference>
<evidence type="ECO:0000313" key="2">
    <source>
        <dbReference type="EMBL" id="KAG5642610.1"/>
    </source>
</evidence>
<dbReference type="OrthoDB" id="2940229at2759"/>
<dbReference type="EMBL" id="JABCKV010000172">
    <property type="protein sequence ID" value="KAG5642610.1"/>
    <property type="molecule type" value="Genomic_DNA"/>
</dbReference>
<feature type="compositionally biased region" description="Acidic residues" evidence="1">
    <location>
        <begin position="374"/>
        <end position="389"/>
    </location>
</feature>
<dbReference type="Proteomes" id="UP000775547">
    <property type="component" value="Unassembled WGS sequence"/>
</dbReference>
<feature type="region of interest" description="Disordered" evidence="1">
    <location>
        <begin position="329"/>
        <end position="392"/>
    </location>
</feature>
<reference evidence="2" key="1">
    <citation type="submission" date="2020-07" db="EMBL/GenBank/DDBJ databases">
        <authorList>
            <person name="Nieuwenhuis M."/>
            <person name="Van De Peppel L.J.J."/>
        </authorList>
    </citation>
    <scope>NUCLEOTIDE SEQUENCE</scope>
    <source>
        <strain evidence="2">AP01</strain>
        <tissue evidence="2">Mycelium</tissue>
    </source>
</reference>
<feature type="non-terminal residue" evidence="2">
    <location>
        <position position="1"/>
    </location>
</feature>
<feature type="compositionally biased region" description="Polar residues" evidence="1">
    <location>
        <begin position="329"/>
        <end position="339"/>
    </location>
</feature>